<proteinExistence type="predicted"/>
<evidence type="ECO:0000313" key="3">
    <source>
        <dbReference type="Proteomes" id="UP001164746"/>
    </source>
</evidence>
<accession>A0ABY7G1N1</accession>
<dbReference type="PANTHER" id="PTHR35538:SF3">
    <property type="entry name" value="C-TYPE LECTIN DOMAIN-CONTAINING PROTEIN"/>
    <property type="match status" value="1"/>
</dbReference>
<feature type="region of interest" description="Disordered" evidence="1">
    <location>
        <begin position="60"/>
        <end position="112"/>
    </location>
</feature>
<dbReference type="SUPFAM" id="SSF47473">
    <property type="entry name" value="EF-hand"/>
    <property type="match status" value="1"/>
</dbReference>
<dbReference type="Proteomes" id="UP001164746">
    <property type="component" value="Chromosome 14"/>
</dbReference>
<dbReference type="PANTHER" id="PTHR35538">
    <property type="entry name" value="LIG_CHAN-GLU_BD DOMAIN-CONTAINING PROTEIN"/>
    <property type="match status" value="1"/>
</dbReference>
<reference evidence="2" key="1">
    <citation type="submission" date="2022-11" db="EMBL/GenBank/DDBJ databases">
        <title>Centuries of genome instability and evolution in soft-shell clam transmissible cancer (bioRxiv).</title>
        <authorList>
            <person name="Hart S.F.M."/>
            <person name="Yonemitsu M.A."/>
            <person name="Giersch R.M."/>
            <person name="Beal B.F."/>
            <person name="Arriagada G."/>
            <person name="Davis B.W."/>
            <person name="Ostrander E.A."/>
            <person name="Goff S.P."/>
            <person name="Metzger M.J."/>
        </authorList>
    </citation>
    <scope>NUCLEOTIDE SEQUENCE</scope>
    <source>
        <strain evidence="2">MELC-2E11</strain>
        <tissue evidence="2">Siphon/mantle</tissue>
    </source>
</reference>
<evidence type="ECO:0000256" key="1">
    <source>
        <dbReference type="SAM" id="MobiDB-lite"/>
    </source>
</evidence>
<keyword evidence="3" id="KW-1185">Reference proteome</keyword>
<dbReference type="EMBL" id="CP111025">
    <property type="protein sequence ID" value="WAR25256.1"/>
    <property type="molecule type" value="Genomic_DNA"/>
</dbReference>
<feature type="compositionally biased region" description="Basic and acidic residues" evidence="1">
    <location>
        <begin position="94"/>
        <end position="112"/>
    </location>
</feature>
<name>A0ABY7G1N1_MYAAR</name>
<evidence type="ECO:0000313" key="2">
    <source>
        <dbReference type="EMBL" id="WAR25256.1"/>
    </source>
</evidence>
<organism evidence="2 3">
    <name type="scientific">Mya arenaria</name>
    <name type="common">Soft-shell clam</name>
    <dbReference type="NCBI Taxonomy" id="6604"/>
    <lineage>
        <taxon>Eukaryota</taxon>
        <taxon>Metazoa</taxon>
        <taxon>Spiralia</taxon>
        <taxon>Lophotrochozoa</taxon>
        <taxon>Mollusca</taxon>
        <taxon>Bivalvia</taxon>
        <taxon>Autobranchia</taxon>
        <taxon>Heteroconchia</taxon>
        <taxon>Euheterodonta</taxon>
        <taxon>Imparidentia</taxon>
        <taxon>Neoheterodontei</taxon>
        <taxon>Myida</taxon>
        <taxon>Myoidea</taxon>
        <taxon>Myidae</taxon>
        <taxon>Mya</taxon>
    </lineage>
</organism>
<gene>
    <name evidence="2" type="ORF">MAR_010960</name>
</gene>
<dbReference type="InterPro" id="IPR011992">
    <property type="entry name" value="EF-hand-dom_pair"/>
</dbReference>
<sequence length="537" mass="61730">MVTYDKAPPRGLSDTGAVDKREIGLAHDEYVIHFVIENNLEITSDGSDIIPKLHRETTMLKQLPTIPQGRVPDDESSKKKRNFGNWSDDETDNQVEKEIKDEPEPPPKLEKEPSTLFEVGADGKLRLRNNWKKIDLSKITKEELLALGIDPNLSAKEIAKKLKQMFGKDVQIVQDGVLIGTKGIHEYDRNVDDDTLARDPDLDVNTLTGVRRVNVIMTRGGQELQDHMKKVIRLSKLVDQYAKDLDEKADIDFLSHYRLVDPAMIEAYARAFVVEDGDLDAVINTNEARVALDGVPSIQNMTSKQMEYVMRVLKIDEATLITFRMFAVVTALCERVTHMDSLSQRLLEICNLADIERKLELYKAMFYTNTESDRDANYITSESLKIELIAGGLNWKQQQYIMERMEPNQFGDISFLDYMCYIPLFLSMHDNIVYNPLDMSNQKYQQPPRERPPSVQRDMNPLGCDLTKQSAYWVRKKAMEMMSGTSNNAVQVSRSYMDILKRYKADRYTRYGTCTTGWMYIHVEQIYVTAWAFDTKL</sequence>
<protein>
    <submittedName>
        <fullName evidence="2">Uncharacterized protein</fullName>
    </submittedName>
</protein>